<dbReference type="Gene3D" id="1.10.287.470">
    <property type="entry name" value="Helix hairpin bin"/>
    <property type="match status" value="1"/>
</dbReference>
<dbReference type="SUPFAM" id="SSF111369">
    <property type="entry name" value="HlyD-like secretion proteins"/>
    <property type="match status" value="1"/>
</dbReference>
<dbReference type="InterPro" id="IPR058627">
    <property type="entry name" value="MdtA-like_C"/>
</dbReference>
<dbReference type="GO" id="GO:0022857">
    <property type="term" value="F:transmembrane transporter activity"/>
    <property type="evidence" value="ECO:0007669"/>
    <property type="project" value="InterPro"/>
</dbReference>
<dbReference type="GO" id="GO:0046677">
    <property type="term" value="P:response to antibiotic"/>
    <property type="evidence" value="ECO:0007669"/>
    <property type="project" value="TreeGrafter"/>
</dbReference>
<dbReference type="Pfam" id="PF25917">
    <property type="entry name" value="BSH_RND"/>
    <property type="match status" value="1"/>
</dbReference>
<feature type="domain" description="Multidrug resistance protein MdtA-like C-terminal permuted SH3" evidence="5">
    <location>
        <begin position="288"/>
        <end position="350"/>
    </location>
</feature>
<accession>A0A0F9S2Q2</accession>
<dbReference type="Gene3D" id="2.40.30.170">
    <property type="match status" value="1"/>
</dbReference>
<dbReference type="AlphaFoldDB" id="A0A0F9S2Q2"/>
<evidence type="ECO:0000259" key="3">
    <source>
        <dbReference type="Pfam" id="PF25917"/>
    </source>
</evidence>
<dbReference type="Pfam" id="PF25967">
    <property type="entry name" value="RND-MFP_C"/>
    <property type="match status" value="1"/>
</dbReference>
<dbReference type="Gene3D" id="2.40.50.100">
    <property type="match status" value="1"/>
</dbReference>
<evidence type="ECO:0000256" key="2">
    <source>
        <dbReference type="SAM" id="Coils"/>
    </source>
</evidence>
<comment type="subcellular location">
    <subcellularLocation>
        <location evidence="1">Cell envelope</location>
    </subcellularLocation>
</comment>
<name>A0A0F9S2Q2_9ZZZZ</name>
<organism evidence="6">
    <name type="scientific">marine sediment metagenome</name>
    <dbReference type="NCBI Taxonomy" id="412755"/>
    <lineage>
        <taxon>unclassified sequences</taxon>
        <taxon>metagenomes</taxon>
        <taxon>ecological metagenomes</taxon>
    </lineage>
</organism>
<evidence type="ECO:0000259" key="5">
    <source>
        <dbReference type="Pfam" id="PF25967"/>
    </source>
</evidence>
<dbReference type="Gene3D" id="2.40.420.20">
    <property type="match status" value="1"/>
</dbReference>
<dbReference type="GO" id="GO:0005886">
    <property type="term" value="C:plasma membrane"/>
    <property type="evidence" value="ECO:0007669"/>
    <property type="project" value="TreeGrafter"/>
</dbReference>
<reference evidence="6" key="1">
    <citation type="journal article" date="2015" name="Nature">
        <title>Complex archaea that bridge the gap between prokaryotes and eukaryotes.</title>
        <authorList>
            <person name="Spang A."/>
            <person name="Saw J.H."/>
            <person name="Jorgensen S.L."/>
            <person name="Zaremba-Niedzwiedzka K."/>
            <person name="Martijn J."/>
            <person name="Lind A.E."/>
            <person name="van Eijk R."/>
            <person name="Schleper C."/>
            <person name="Guy L."/>
            <person name="Ettema T.J."/>
        </authorList>
    </citation>
    <scope>NUCLEOTIDE SEQUENCE</scope>
</reference>
<dbReference type="PANTHER" id="PTHR30158">
    <property type="entry name" value="ACRA/E-RELATED COMPONENT OF DRUG EFFLUX TRANSPORTER"/>
    <property type="match status" value="1"/>
</dbReference>
<feature type="domain" description="Multidrug resistance protein MdtA-like barrel-sandwich hybrid" evidence="3">
    <location>
        <begin position="62"/>
        <end position="184"/>
    </location>
</feature>
<evidence type="ECO:0000313" key="6">
    <source>
        <dbReference type="EMBL" id="KKN63110.1"/>
    </source>
</evidence>
<evidence type="ECO:0000256" key="1">
    <source>
        <dbReference type="ARBA" id="ARBA00004196"/>
    </source>
</evidence>
<dbReference type="InterPro" id="IPR006143">
    <property type="entry name" value="RND_pump_MFP"/>
</dbReference>
<dbReference type="PANTHER" id="PTHR30158:SF10">
    <property type="entry name" value="CATION EFFLUX PUMP"/>
    <property type="match status" value="1"/>
</dbReference>
<protein>
    <submittedName>
        <fullName evidence="6">Uncharacterized protein</fullName>
    </submittedName>
</protein>
<dbReference type="NCBIfam" id="TIGR01730">
    <property type="entry name" value="RND_mfp"/>
    <property type="match status" value="1"/>
</dbReference>
<dbReference type="PROSITE" id="PS51257">
    <property type="entry name" value="PROKAR_LIPOPROTEIN"/>
    <property type="match status" value="1"/>
</dbReference>
<sequence>MKIVSLAIISALSLSLVACGENTPPEAAAVQAPAPAEVDVSLPLKHQLTDWDEFTGRFEAINTVDMRARVTGYLVEKKFKDGQLVKKGDVLFVIDPRPFEYALQRAKAEYSLAKSEYERANKLRDMRAVSVEELERRSQELNISKSALDEAELQKGFTQVKAPIDGKISDSFVDVGNMIEENSTMLTRIVSINPIHFRFEGSQGQLLKYLRLARSGERPSSDTAPNAIYIKLLDEDKYYHAGKMDFVDNIVDGGTGTIQARAIVENNDGLIYPGLFGNARLIGRSDYQAILLPEGSINTDQNKKFVYIVDKDNKVKRAYVSLGTILDNGLIVVSKGLTGDERVVINGIQRIRSADQEVTPNSTSIVWKDIDTLVKSDQVETNQPSTDQQ</sequence>
<dbReference type="InterPro" id="IPR058626">
    <property type="entry name" value="MdtA-like_b-barrel"/>
</dbReference>
<evidence type="ECO:0000259" key="4">
    <source>
        <dbReference type="Pfam" id="PF25944"/>
    </source>
</evidence>
<keyword evidence="2" id="KW-0175">Coiled coil</keyword>
<gene>
    <name evidence="6" type="ORF">LCGC14_0505340</name>
</gene>
<proteinExistence type="predicted"/>
<dbReference type="InterPro" id="IPR058625">
    <property type="entry name" value="MdtA-like_BSH"/>
</dbReference>
<comment type="caution">
    <text evidence="6">The sequence shown here is derived from an EMBL/GenBank/DDBJ whole genome shotgun (WGS) entry which is preliminary data.</text>
</comment>
<dbReference type="Pfam" id="PF25944">
    <property type="entry name" value="Beta-barrel_RND"/>
    <property type="match status" value="1"/>
</dbReference>
<feature type="domain" description="Multidrug resistance protein MdtA-like beta-barrel" evidence="4">
    <location>
        <begin position="231"/>
        <end position="281"/>
    </location>
</feature>
<feature type="coiled-coil region" evidence="2">
    <location>
        <begin position="103"/>
        <end position="154"/>
    </location>
</feature>
<dbReference type="EMBL" id="LAZR01000601">
    <property type="protein sequence ID" value="KKN63110.1"/>
    <property type="molecule type" value="Genomic_DNA"/>
</dbReference>